<dbReference type="AlphaFoldDB" id="A0A6H5HW58"/>
<dbReference type="EMBL" id="CADCXU010035963">
    <property type="protein sequence ID" value="CAB0020867.1"/>
    <property type="molecule type" value="Genomic_DNA"/>
</dbReference>
<protein>
    <submittedName>
        <fullName evidence="1">Uncharacterized protein</fullName>
    </submittedName>
</protein>
<accession>A0A6H5HW58</accession>
<sequence length="214" mass="23856">MFFKTENSSLSISVVNAGATILTEKSIQPELDIRQRQSAQNRWRWPNVIPRQSLSTEQLKKSRNHLLVPPCSLSSRRPMPCAACLLELLNRSDSSSRKDTSRVYTKAEVPCPFMKMMSLCGDKCSCREVPPLDEEEEECPFLSKKTPAQNFGCPLKRVRSDPLVLDVSRIPDRGQPFDSQACPLVPGNCCYTAPGCAVHTGQNNMQKVASCFCS</sequence>
<evidence type="ECO:0000313" key="2">
    <source>
        <dbReference type="Proteomes" id="UP000479000"/>
    </source>
</evidence>
<dbReference type="OrthoDB" id="10648326at2759"/>
<reference evidence="1 2" key="1">
    <citation type="submission" date="2020-02" db="EMBL/GenBank/DDBJ databases">
        <authorList>
            <person name="Ferguson B K."/>
        </authorList>
    </citation>
    <scope>NUCLEOTIDE SEQUENCE [LARGE SCALE GENOMIC DNA]</scope>
</reference>
<gene>
    <name evidence="1" type="ORF">NTEN_LOCUS24397</name>
</gene>
<name>A0A6H5HW58_9HEMI</name>
<evidence type="ECO:0000313" key="1">
    <source>
        <dbReference type="EMBL" id="CAB0020867.1"/>
    </source>
</evidence>
<proteinExistence type="predicted"/>
<keyword evidence="2" id="KW-1185">Reference proteome</keyword>
<dbReference type="Proteomes" id="UP000479000">
    <property type="component" value="Unassembled WGS sequence"/>
</dbReference>
<organism evidence="1 2">
    <name type="scientific">Nesidiocoris tenuis</name>
    <dbReference type="NCBI Taxonomy" id="355587"/>
    <lineage>
        <taxon>Eukaryota</taxon>
        <taxon>Metazoa</taxon>
        <taxon>Ecdysozoa</taxon>
        <taxon>Arthropoda</taxon>
        <taxon>Hexapoda</taxon>
        <taxon>Insecta</taxon>
        <taxon>Pterygota</taxon>
        <taxon>Neoptera</taxon>
        <taxon>Paraneoptera</taxon>
        <taxon>Hemiptera</taxon>
        <taxon>Heteroptera</taxon>
        <taxon>Panheteroptera</taxon>
        <taxon>Cimicomorpha</taxon>
        <taxon>Miridae</taxon>
        <taxon>Dicyphina</taxon>
        <taxon>Nesidiocoris</taxon>
    </lineage>
</organism>